<evidence type="ECO:0000313" key="4">
    <source>
        <dbReference type="Proteomes" id="UP001431019"/>
    </source>
</evidence>
<evidence type="ECO:0000256" key="1">
    <source>
        <dbReference type="SAM" id="MobiDB-lite"/>
    </source>
</evidence>
<feature type="chain" id="PRO_5046938500" description="Secreted protein" evidence="2">
    <location>
        <begin position="20"/>
        <end position="88"/>
    </location>
</feature>
<keyword evidence="4" id="KW-1185">Reference proteome</keyword>
<feature type="signal peptide" evidence="2">
    <location>
        <begin position="1"/>
        <end position="19"/>
    </location>
</feature>
<evidence type="ECO:0000256" key="2">
    <source>
        <dbReference type="SAM" id="SignalP"/>
    </source>
</evidence>
<evidence type="ECO:0000313" key="3">
    <source>
        <dbReference type="EMBL" id="MCC8395301.1"/>
    </source>
</evidence>
<dbReference type="Proteomes" id="UP001431019">
    <property type="component" value="Unassembled WGS sequence"/>
</dbReference>
<gene>
    <name evidence="3" type="ORF">LJ656_22185</name>
</gene>
<reference evidence="3 4" key="1">
    <citation type="submission" date="2021-11" db="EMBL/GenBank/DDBJ databases">
        <authorList>
            <person name="Oh E.-T."/>
            <person name="Kim S.-B."/>
        </authorList>
    </citation>
    <scope>NUCLEOTIDE SEQUENCE [LARGE SCALE GENOMIC DNA]</scope>
    <source>
        <strain evidence="3 4">MMS20-SJTR3</strain>
    </source>
</reference>
<accession>A0ABS8JZG9</accession>
<dbReference type="EMBL" id="JAJITD010000011">
    <property type="protein sequence ID" value="MCC8395301.1"/>
    <property type="molecule type" value="Genomic_DNA"/>
</dbReference>
<comment type="caution">
    <text evidence="3">The sequence shown here is derived from an EMBL/GenBank/DDBJ whole genome shotgun (WGS) entry which is preliminary data.</text>
</comment>
<dbReference type="RefSeq" id="WP_230511550.1">
    <property type="nucleotide sequence ID" value="NZ_JAJITD010000011.1"/>
</dbReference>
<keyword evidence="2" id="KW-0732">Signal</keyword>
<evidence type="ECO:0008006" key="5">
    <source>
        <dbReference type="Google" id="ProtNLM"/>
    </source>
</evidence>
<proteinExistence type="predicted"/>
<feature type="region of interest" description="Disordered" evidence="1">
    <location>
        <begin position="68"/>
        <end position="88"/>
    </location>
</feature>
<protein>
    <recommendedName>
        <fullName evidence="5">Secreted protein</fullName>
    </recommendedName>
</protein>
<sequence>MKKNASMKFLAMIAIMTSATVMQIREHVAPPDPARAAQADSMSGCEGSHGGFAPAACGRLHERLHDQQPVEQRQRAAQPAHTGRHVWV</sequence>
<organism evidence="3 4">
    <name type="scientific">Paraburkholderia sejongensis</name>
    <dbReference type="NCBI Taxonomy" id="2886946"/>
    <lineage>
        <taxon>Bacteria</taxon>
        <taxon>Pseudomonadati</taxon>
        <taxon>Pseudomonadota</taxon>
        <taxon>Betaproteobacteria</taxon>
        <taxon>Burkholderiales</taxon>
        <taxon>Burkholderiaceae</taxon>
        <taxon>Paraburkholderia</taxon>
    </lineage>
</organism>
<name>A0ABS8JZG9_9BURK</name>